<feature type="compositionally biased region" description="Polar residues" evidence="1">
    <location>
        <begin position="1"/>
        <end position="16"/>
    </location>
</feature>
<dbReference type="CDD" id="cd04301">
    <property type="entry name" value="NAT_SF"/>
    <property type="match status" value="1"/>
</dbReference>
<dbReference type="InterPro" id="IPR052523">
    <property type="entry name" value="Trichothecene_AcTrans"/>
</dbReference>
<evidence type="ECO:0000313" key="4">
    <source>
        <dbReference type="Proteomes" id="UP000799777"/>
    </source>
</evidence>
<feature type="domain" description="N-acetyltransferase" evidence="2">
    <location>
        <begin position="125"/>
        <end position="238"/>
    </location>
</feature>
<dbReference type="PANTHER" id="PTHR42791">
    <property type="entry name" value="GNAT FAMILY ACETYLTRANSFERASE"/>
    <property type="match status" value="1"/>
</dbReference>
<feature type="region of interest" description="Disordered" evidence="1">
    <location>
        <begin position="1"/>
        <end position="29"/>
    </location>
</feature>
<dbReference type="SUPFAM" id="SSF55729">
    <property type="entry name" value="Acyl-CoA N-acyltransferases (Nat)"/>
    <property type="match status" value="1"/>
</dbReference>
<sequence>MAQPAAQSTKTATTIAAAQEVPIDPPKRIPDTDLSIGPCTADDAQRISEIVYTCFPQPFWDRKEPPSQSSVSLDTRIKRLTKRITPSLLFNQHDIKWIKVVYLPTKEIAGIACWTAPGTPIHCHFCRSAIARQDWQSKMNWSDAEIEEMWEHISDDAWNGTCEKDDGRRKELLGDEPHWYLAPLATWPSFQGRGVGKKLLMWAIEQADATEPVTPLYLESAPTARVVYMRYGFVPVGDINFIRRGPVSAVNENEKVEHFKGKVEAKEQEVEVQT</sequence>
<organism evidence="3 4">
    <name type="scientific">Setomelanomma holmii</name>
    <dbReference type="NCBI Taxonomy" id="210430"/>
    <lineage>
        <taxon>Eukaryota</taxon>
        <taxon>Fungi</taxon>
        <taxon>Dikarya</taxon>
        <taxon>Ascomycota</taxon>
        <taxon>Pezizomycotina</taxon>
        <taxon>Dothideomycetes</taxon>
        <taxon>Pleosporomycetidae</taxon>
        <taxon>Pleosporales</taxon>
        <taxon>Pleosporineae</taxon>
        <taxon>Phaeosphaeriaceae</taxon>
        <taxon>Setomelanomma</taxon>
    </lineage>
</organism>
<dbReference type="InterPro" id="IPR016181">
    <property type="entry name" value="Acyl_CoA_acyltransferase"/>
</dbReference>
<gene>
    <name evidence="3" type="ORF">EK21DRAFT_91884</name>
</gene>
<dbReference type="GO" id="GO:0016747">
    <property type="term" value="F:acyltransferase activity, transferring groups other than amino-acyl groups"/>
    <property type="evidence" value="ECO:0007669"/>
    <property type="project" value="InterPro"/>
</dbReference>
<comment type="caution">
    <text evidence="3">The sequence shown here is derived from an EMBL/GenBank/DDBJ whole genome shotgun (WGS) entry which is preliminary data.</text>
</comment>
<evidence type="ECO:0000259" key="2">
    <source>
        <dbReference type="Pfam" id="PF13673"/>
    </source>
</evidence>
<proteinExistence type="predicted"/>
<dbReference type="PANTHER" id="PTHR42791:SF2">
    <property type="entry name" value="N-ACETYLTRANSFERASE DOMAIN-CONTAINING PROTEIN"/>
    <property type="match status" value="1"/>
</dbReference>
<keyword evidence="4" id="KW-1185">Reference proteome</keyword>
<dbReference type="Pfam" id="PF13673">
    <property type="entry name" value="Acetyltransf_10"/>
    <property type="match status" value="1"/>
</dbReference>
<dbReference type="Proteomes" id="UP000799777">
    <property type="component" value="Unassembled WGS sequence"/>
</dbReference>
<reference evidence="3" key="1">
    <citation type="journal article" date="2020" name="Stud. Mycol.">
        <title>101 Dothideomycetes genomes: a test case for predicting lifestyles and emergence of pathogens.</title>
        <authorList>
            <person name="Haridas S."/>
            <person name="Albert R."/>
            <person name="Binder M."/>
            <person name="Bloem J."/>
            <person name="Labutti K."/>
            <person name="Salamov A."/>
            <person name="Andreopoulos B."/>
            <person name="Baker S."/>
            <person name="Barry K."/>
            <person name="Bills G."/>
            <person name="Bluhm B."/>
            <person name="Cannon C."/>
            <person name="Castanera R."/>
            <person name="Culley D."/>
            <person name="Daum C."/>
            <person name="Ezra D."/>
            <person name="Gonzalez J."/>
            <person name="Henrissat B."/>
            <person name="Kuo A."/>
            <person name="Liang C."/>
            <person name="Lipzen A."/>
            <person name="Lutzoni F."/>
            <person name="Magnuson J."/>
            <person name="Mondo S."/>
            <person name="Nolan M."/>
            <person name="Ohm R."/>
            <person name="Pangilinan J."/>
            <person name="Park H.-J."/>
            <person name="Ramirez L."/>
            <person name="Alfaro M."/>
            <person name="Sun H."/>
            <person name="Tritt A."/>
            <person name="Yoshinaga Y."/>
            <person name="Zwiers L.-H."/>
            <person name="Turgeon B."/>
            <person name="Goodwin S."/>
            <person name="Spatafora J."/>
            <person name="Crous P."/>
            <person name="Grigoriev I."/>
        </authorList>
    </citation>
    <scope>NUCLEOTIDE SEQUENCE</scope>
    <source>
        <strain evidence="3">CBS 110217</strain>
    </source>
</reference>
<name>A0A9P4H2Y5_9PLEO</name>
<accession>A0A9P4H2Y5</accession>
<dbReference type="EMBL" id="ML978233">
    <property type="protein sequence ID" value="KAF2026996.1"/>
    <property type="molecule type" value="Genomic_DNA"/>
</dbReference>
<dbReference type="OrthoDB" id="196847at2759"/>
<evidence type="ECO:0000313" key="3">
    <source>
        <dbReference type="EMBL" id="KAF2026996.1"/>
    </source>
</evidence>
<evidence type="ECO:0000256" key="1">
    <source>
        <dbReference type="SAM" id="MobiDB-lite"/>
    </source>
</evidence>
<dbReference type="Gene3D" id="3.40.630.30">
    <property type="match status" value="1"/>
</dbReference>
<dbReference type="AlphaFoldDB" id="A0A9P4H2Y5"/>
<dbReference type="InterPro" id="IPR000182">
    <property type="entry name" value="GNAT_dom"/>
</dbReference>
<protein>
    <recommendedName>
        <fullName evidence="2">N-acetyltransferase domain-containing protein</fullName>
    </recommendedName>
</protein>